<evidence type="ECO:0000313" key="1">
    <source>
        <dbReference type="EMBL" id="RNA20920.1"/>
    </source>
</evidence>
<comment type="caution">
    <text evidence="1">The sequence shown here is derived from an EMBL/GenBank/DDBJ whole genome shotgun (WGS) entry which is preliminary data.</text>
</comment>
<sequence length="89" mass="9498">IKNSNTRKIQCFIEEVKSKYSGSNKIVTPLGRPARPRPFCRRGLPSRPSCSALSAMSALSAKVFGHAGLVGQVVQPYRPCGPALSAMPA</sequence>
<dbReference type="AlphaFoldDB" id="A0A3M7RBK7"/>
<gene>
    <name evidence="1" type="ORF">BpHYR1_039069</name>
</gene>
<protein>
    <submittedName>
        <fullName evidence="1">Uncharacterized protein</fullName>
    </submittedName>
</protein>
<proteinExistence type="predicted"/>
<reference evidence="1 2" key="1">
    <citation type="journal article" date="2018" name="Sci. Rep.">
        <title>Genomic signatures of local adaptation to the degree of environmental predictability in rotifers.</title>
        <authorList>
            <person name="Franch-Gras L."/>
            <person name="Hahn C."/>
            <person name="Garcia-Roger E.M."/>
            <person name="Carmona M.J."/>
            <person name="Serra M."/>
            <person name="Gomez A."/>
        </authorList>
    </citation>
    <scope>NUCLEOTIDE SEQUENCE [LARGE SCALE GENOMIC DNA]</scope>
    <source>
        <strain evidence="1">HYR1</strain>
    </source>
</reference>
<organism evidence="1 2">
    <name type="scientific">Brachionus plicatilis</name>
    <name type="common">Marine rotifer</name>
    <name type="synonym">Brachionus muelleri</name>
    <dbReference type="NCBI Taxonomy" id="10195"/>
    <lineage>
        <taxon>Eukaryota</taxon>
        <taxon>Metazoa</taxon>
        <taxon>Spiralia</taxon>
        <taxon>Gnathifera</taxon>
        <taxon>Rotifera</taxon>
        <taxon>Eurotatoria</taxon>
        <taxon>Monogononta</taxon>
        <taxon>Pseudotrocha</taxon>
        <taxon>Ploima</taxon>
        <taxon>Brachionidae</taxon>
        <taxon>Brachionus</taxon>
    </lineage>
</organism>
<keyword evidence="2" id="KW-1185">Reference proteome</keyword>
<dbReference type="EMBL" id="REGN01003759">
    <property type="protein sequence ID" value="RNA20920.1"/>
    <property type="molecule type" value="Genomic_DNA"/>
</dbReference>
<feature type="non-terminal residue" evidence="1">
    <location>
        <position position="1"/>
    </location>
</feature>
<name>A0A3M7RBK7_BRAPC</name>
<accession>A0A3M7RBK7</accession>
<evidence type="ECO:0000313" key="2">
    <source>
        <dbReference type="Proteomes" id="UP000276133"/>
    </source>
</evidence>
<dbReference type="Proteomes" id="UP000276133">
    <property type="component" value="Unassembled WGS sequence"/>
</dbReference>